<dbReference type="PANTHER" id="PTHR43685">
    <property type="entry name" value="GLYCOSYLTRANSFERASE"/>
    <property type="match status" value="1"/>
</dbReference>
<dbReference type="Gene3D" id="3.90.550.10">
    <property type="entry name" value="Spore Coat Polysaccharide Biosynthesis Protein SpsA, Chain A"/>
    <property type="match status" value="1"/>
</dbReference>
<evidence type="ECO:0000313" key="5">
    <source>
        <dbReference type="EMBL" id="SDP94897.1"/>
    </source>
</evidence>
<protein>
    <submittedName>
        <fullName evidence="5">Glycosyl transferase family 2</fullName>
    </submittedName>
</protein>
<dbReference type="Pfam" id="PF00535">
    <property type="entry name" value="Glycos_transf_2"/>
    <property type="match status" value="1"/>
</dbReference>
<dbReference type="InterPro" id="IPR029044">
    <property type="entry name" value="Nucleotide-diphossugar_trans"/>
</dbReference>
<keyword evidence="6" id="KW-1185">Reference proteome</keyword>
<dbReference type="RefSeq" id="WP_090859196.1">
    <property type="nucleotide sequence ID" value="NZ_FNJU01000017.1"/>
</dbReference>
<evidence type="ECO:0000256" key="2">
    <source>
        <dbReference type="ARBA" id="ARBA00022676"/>
    </source>
</evidence>
<keyword evidence="3 5" id="KW-0808">Transferase</keyword>
<dbReference type="InterPro" id="IPR050834">
    <property type="entry name" value="Glycosyltransf_2"/>
</dbReference>
<feature type="domain" description="Glycosyltransferase 2-like" evidence="4">
    <location>
        <begin position="4"/>
        <end position="164"/>
    </location>
</feature>
<dbReference type="Proteomes" id="UP000199159">
    <property type="component" value="Unassembled WGS sequence"/>
</dbReference>
<dbReference type="AlphaFoldDB" id="A0A1H0WW58"/>
<evidence type="ECO:0000313" key="6">
    <source>
        <dbReference type="Proteomes" id="UP000199159"/>
    </source>
</evidence>
<comment type="similarity">
    <text evidence="1">Belongs to the glycosyltransferase 2 family.</text>
</comment>
<dbReference type="PANTHER" id="PTHR43685:SF5">
    <property type="entry name" value="GLYCOSYLTRANSFERASE EPSE-RELATED"/>
    <property type="match status" value="1"/>
</dbReference>
<keyword evidence="2" id="KW-0328">Glycosyltransferase</keyword>
<dbReference type="GO" id="GO:0016757">
    <property type="term" value="F:glycosyltransferase activity"/>
    <property type="evidence" value="ECO:0007669"/>
    <property type="project" value="UniProtKB-KW"/>
</dbReference>
<accession>A0A1H0WW58</accession>
<evidence type="ECO:0000259" key="4">
    <source>
        <dbReference type="Pfam" id="PF00535"/>
    </source>
</evidence>
<reference evidence="6" key="1">
    <citation type="submission" date="2016-10" db="EMBL/GenBank/DDBJ databases">
        <authorList>
            <person name="Varghese N."/>
            <person name="Submissions S."/>
        </authorList>
    </citation>
    <scope>NUCLEOTIDE SEQUENCE [LARGE SCALE GENOMIC DNA]</scope>
    <source>
        <strain evidence="6">IBRC-M10078</strain>
    </source>
</reference>
<sequence length="271" mass="31894">MNFSVLMSVYYKESPKFLLESIKSIINQTLLPNEIVIVQDGELTTELTEILGKYERNYPNLFKFIKLDQNVGLGPALAIGINECNNHIIARMDSDDICHPERFERQINYLNENPSIDVVGSWIGEFDQDYTEVTNVRKVPLSYQDVLNFAKTRNPLNHMTVVFRKKAVLDAGNYKPFLWNEDYYLWVRMLNQNYKIVNLGEILVYARTGSEMYKRRGGIQYLLKDISLQKEFLRMNFINRTTFYKNIIIRCFVRLLPNSLRGFVYKTLLRK</sequence>
<dbReference type="STRING" id="930152.SAMN05216565_11728"/>
<evidence type="ECO:0000256" key="1">
    <source>
        <dbReference type="ARBA" id="ARBA00006739"/>
    </source>
</evidence>
<organism evidence="5 6">
    <name type="scientific">Litchfieldia salsa</name>
    <dbReference type="NCBI Taxonomy" id="930152"/>
    <lineage>
        <taxon>Bacteria</taxon>
        <taxon>Bacillati</taxon>
        <taxon>Bacillota</taxon>
        <taxon>Bacilli</taxon>
        <taxon>Bacillales</taxon>
        <taxon>Bacillaceae</taxon>
        <taxon>Litchfieldia</taxon>
    </lineage>
</organism>
<dbReference type="InterPro" id="IPR001173">
    <property type="entry name" value="Glyco_trans_2-like"/>
</dbReference>
<dbReference type="SUPFAM" id="SSF53448">
    <property type="entry name" value="Nucleotide-diphospho-sugar transferases"/>
    <property type="match status" value="1"/>
</dbReference>
<gene>
    <name evidence="5" type="ORF">SAMN05216565_11728</name>
</gene>
<dbReference type="EMBL" id="FNJU01000017">
    <property type="protein sequence ID" value="SDP94897.1"/>
    <property type="molecule type" value="Genomic_DNA"/>
</dbReference>
<proteinExistence type="inferred from homology"/>
<evidence type="ECO:0000256" key="3">
    <source>
        <dbReference type="ARBA" id="ARBA00022679"/>
    </source>
</evidence>
<dbReference type="OrthoDB" id="9815829at2"/>
<name>A0A1H0WW58_9BACI</name>